<organism evidence="1 2">
    <name type="scientific">Smallanthus sonchifolius</name>
    <dbReference type="NCBI Taxonomy" id="185202"/>
    <lineage>
        <taxon>Eukaryota</taxon>
        <taxon>Viridiplantae</taxon>
        <taxon>Streptophyta</taxon>
        <taxon>Embryophyta</taxon>
        <taxon>Tracheophyta</taxon>
        <taxon>Spermatophyta</taxon>
        <taxon>Magnoliopsida</taxon>
        <taxon>eudicotyledons</taxon>
        <taxon>Gunneridae</taxon>
        <taxon>Pentapetalae</taxon>
        <taxon>asterids</taxon>
        <taxon>campanulids</taxon>
        <taxon>Asterales</taxon>
        <taxon>Asteraceae</taxon>
        <taxon>Asteroideae</taxon>
        <taxon>Heliantheae alliance</taxon>
        <taxon>Millerieae</taxon>
        <taxon>Smallanthus</taxon>
    </lineage>
</organism>
<dbReference type="EMBL" id="CM042033">
    <property type="protein sequence ID" value="KAI3773581.1"/>
    <property type="molecule type" value="Genomic_DNA"/>
</dbReference>
<evidence type="ECO:0000313" key="2">
    <source>
        <dbReference type="Proteomes" id="UP001056120"/>
    </source>
</evidence>
<name>A0ACB9FRZ5_9ASTR</name>
<protein>
    <submittedName>
        <fullName evidence="1">Uncharacterized protein</fullName>
    </submittedName>
</protein>
<keyword evidence="2" id="KW-1185">Reference proteome</keyword>
<gene>
    <name evidence="1" type="ORF">L1987_48111</name>
</gene>
<evidence type="ECO:0000313" key="1">
    <source>
        <dbReference type="EMBL" id="KAI3773581.1"/>
    </source>
</evidence>
<reference evidence="1 2" key="2">
    <citation type="journal article" date="2022" name="Mol. Ecol. Resour.">
        <title>The genomes of chicory, endive, great burdock and yacon provide insights into Asteraceae paleo-polyploidization history and plant inulin production.</title>
        <authorList>
            <person name="Fan W."/>
            <person name="Wang S."/>
            <person name="Wang H."/>
            <person name="Wang A."/>
            <person name="Jiang F."/>
            <person name="Liu H."/>
            <person name="Zhao H."/>
            <person name="Xu D."/>
            <person name="Zhang Y."/>
        </authorList>
    </citation>
    <scope>NUCLEOTIDE SEQUENCE [LARGE SCALE GENOMIC DNA]</scope>
    <source>
        <strain evidence="2">cv. Yunnan</strain>
        <tissue evidence="1">Leaves</tissue>
    </source>
</reference>
<accession>A0ACB9FRZ5</accession>
<proteinExistence type="predicted"/>
<comment type="caution">
    <text evidence="1">The sequence shown here is derived from an EMBL/GenBank/DDBJ whole genome shotgun (WGS) entry which is preliminary data.</text>
</comment>
<sequence length="379" mass="42416">MRFERLSVTGYGDSSDNDFQKPLKQLKKSSDKKLKSASVVGISSKGLVPYDEEKTIRIRNSAITLCKLVQFGKLKNPTMKDVVITEKDTREQIQERSRSQQYHFLKINKLSADDEEKEKEKEVETETVKVDRKRKGGDKEEKEQEKEKRDISKQHSNEVVTNETTQGEGGKDGEKKEEKGNEKKPAQEEKTEKGQRVIQKVADPVIGKPKQMENLGSSKKSGSRFDFARAVQGAKAGKTSGSKPSVPASTGSVLPGLQTTGKDEKPAKGKGREGNEEKPAQVKKVKEVDARKGKVDEQKVVAEDDAEQKKNAARATRPAEALCSPYVQRVVQLNTKRENIEDIIAEWIFASIKDPWIFVFQNAKGTSIPRICMESFHPN</sequence>
<dbReference type="Proteomes" id="UP001056120">
    <property type="component" value="Linkage Group LG16"/>
</dbReference>
<reference evidence="2" key="1">
    <citation type="journal article" date="2022" name="Mol. Ecol. Resour.">
        <title>The genomes of chicory, endive, great burdock and yacon provide insights into Asteraceae palaeo-polyploidization history and plant inulin production.</title>
        <authorList>
            <person name="Fan W."/>
            <person name="Wang S."/>
            <person name="Wang H."/>
            <person name="Wang A."/>
            <person name="Jiang F."/>
            <person name="Liu H."/>
            <person name="Zhao H."/>
            <person name="Xu D."/>
            <person name="Zhang Y."/>
        </authorList>
    </citation>
    <scope>NUCLEOTIDE SEQUENCE [LARGE SCALE GENOMIC DNA]</scope>
    <source>
        <strain evidence="2">cv. Yunnan</strain>
    </source>
</reference>